<evidence type="ECO:0000259" key="6">
    <source>
        <dbReference type="Pfam" id="PF17389"/>
    </source>
</evidence>
<dbReference type="InterPro" id="IPR013737">
    <property type="entry name" value="Bac_rhamnosid_N"/>
</dbReference>
<dbReference type="EMBL" id="LN831776">
    <property type="protein sequence ID" value="CQR57809.1"/>
    <property type="molecule type" value="Genomic_DNA"/>
</dbReference>
<dbReference type="InterPro" id="IPR008902">
    <property type="entry name" value="Rhamnosid_concanavalin"/>
</dbReference>
<dbReference type="Proteomes" id="UP000033163">
    <property type="component" value="Chromosome I"/>
</dbReference>
<evidence type="ECO:0000256" key="3">
    <source>
        <dbReference type="ARBA" id="ARBA00022801"/>
    </source>
</evidence>
<dbReference type="PANTHER" id="PTHR33307">
    <property type="entry name" value="ALPHA-RHAMNOSIDASE (EUROFUNG)"/>
    <property type="match status" value="1"/>
</dbReference>
<dbReference type="Pfam" id="PF17390">
    <property type="entry name" value="Bac_rhamnosid_C"/>
    <property type="match status" value="1"/>
</dbReference>
<dbReference type="Pfam" id="PF17389">
    <property type="entry name" value="Bac_rhamnosid6H"/>
    <property type="match status" value="1"/>
</dbReference>
<gene>
    <name evidence="8" type="ORF">PRIO_5420</name>
</gene>
<evidence type="ECO:0000259" key="5">
    <source>
        <dbReference type="Pfam" id="PF08531"/>
    </source>
</evidence>
<dbReference type="InterPro" id="IPR013783">
    <property type="entry name" value="Ig-like_fold"/>
</dbReference>
<dbReference type="Gene3D" id="2.60.420.10">
    <property type="entry name" value="Maltose phosphorylase, domain 3"/>
    <property type="match status" value="1"/>
</dbReference>
<proteinExistence type="predicted"/>
<evidence type="ECO:0000313" key="8">
    <source>
        <dbReference type="EMBL" id="CQR57809.1"/>
    </source>
</evidence>
<dbReference type="Pfam" id="PF08531">
    <property type="entry name" value="Bac_rhamnosid_N"/>
    <property type="match status" value="1"/>
</dbReference>
<dbReference type="HOGENOM" id="CLU_002926_1_1_9"/>
<evidence type="ECO:0000259" key="4">
    <source>
        <dbReference type="Pfam" id="PF05592"/>
    </source>
</evidence>
<dbReference type="InterPro" id="IPR035398">
    <property type="entry name" value="Bac_rhamnosid_C"/>
</dbReference>
<dbReference type="EC" id="3.2.1.40" evidence="2"/>
<dbReference type="Pfam" id="PF25788">
    <property type="entry name" value="Ig_Rha78A_N"/>
    <property type="match status" value="1"/>
</dbReference>
<dbReference type="Gene3D" id="2.60.40.10">
    <property type="entry name" value="Immunoglobulins"/>
    <property type="match status" value="1"/>
</dbReference>
<dbReference type="InterPro" id="IPR035396">
    <property type="entry name" value="Bac_rhamnosid6H"/>
</dbReference>
<protein>
    <recommendedName>
        <fullName evidence="2">alpha-L-rhamnosidase</fullName>
        <ecNumber evidence="2">3.2.1.40</ecNumber>
    </recommendedName>
</protein>
<evidence type="ECO:0000256" key="2">
    <source>
        <dbReference type="ARBA" id="ARBA00012652"/>
    </source>
</evidence>
<reference evidence="9" key="1">
    <citation type="submission" date="2015-03" db="EMBL/GenBank/DDBJ databases">
        <authorList>
            <person name="Wibberg D."/>
        </authorList>
    </citation>
    <scope>NUCLEOTIDE SEQUENCE [LARGE SCALE GENOMIC DNA]</scope>
</reference>
<feature type="domain" description="Alpha-L-rhamnosidase six-hairpin glycosidase" evidence="6">
    <location>
        <begin position="429"/>
        <end position="827"/>
    </location>
</feature>
<feature type="domain" description="Alpha-L-rhamnosidase C-terminal" evidence="7">
    <location>
        <begin position="829"/>
        <end position="900"/>
    </location>
</feature>
<accession>A0A0E4HCW9</accession>
<dbReference type="PIRSF" id="PIRSF010631">
    <property type="entry name" value="A-rhamnsds"/>
    <property type="match status" value="1"/>
</dbReference>
<comment type="catalytic activity">
    <reaction evidence="1">
        <text>Hydrolysis of terminal non-reducing alpha-L-rhamnose residues in alpha-L-rhamnosides.</text>
        <dbReference type="EC" id="3.2.1.40"/>
    </reaction>
</comment>
<feature type="domain" description="Alpha-L-rhamnosidase concanavalin-like" evidence="4">
    <location>
        <begin position="319"/>
        <end position="424"/>
    </location>
</feature>
<feature type="domain" description="Bacterial alpha-L-rhamnosidase N-terminal" evidence="5">
    <location>
        <begin position="146"/>
        <end position="304"/>
    </location>
</feature>
<dbReference type="InterPro" id="IPR008928">
    <property type="entry name" value="6-hairpin_glycosidase_sf"/>
</dbReference>
<keyword evidence="3" id="KW-0378">Hydrolase</keyword>
<dbReference type="Pfam" id="PF05592">
    <property type="entry name" value="Bac_rhamnosid"/>
    <property type="match status" value="1"/>
</dbReference>
<dbReference type="SUPFAM" id="SSF48208">
    <property type="entry name" value="Six-hairpin glycosidases"/>
    <property type="match status" value="1"/>
</dbReference>
<dbReference type="InterPro" id="IPR016007">
    <property type="entry name" value="Alpha_rhamnosid"/>
</dbReference>
<sequence length="939" mass="105426">MLSTYDLKTEHLRNPLGLDNKSPRFSWKINSDARNMTQNAYQVQASASETFDSILWDSGKVTGRAQRLEYSGPELKSAVRIFWRVKIWDNDGNESAFSEPALFEMGLLNAADWKAKWIEPESEVDPDAYKPAPYIRKEFNVRSGLVSARAYMTARGLYKFYMNGTEGTDHLFTPGFTSYYARLQYQVYDITHLLKEGANAWGILLSDGWWRGSTGVLLKNNFGYKVAFLGQVVLSYDDGSREIIASDGSFTTSSGPLLKSDLKAGEVYDARIDIEGWNTVGFNDADWTAVHVKDYGIDHLVASSLPVRTREEFTPRIIETPNGETVLDFGQNIAGWVEMKLQGDAGTEVVLVHGETLDKNGNFTLSNLEHTGPLNDFQEIHYILNGRSEEVYRPYFTIFGFRYVLLKNVPGKPKPDHFTAFAIYSDMEEAGDFACSNPLINQLVSNSRWSMKSNFMEIPTDCPTRERAGWTGDAQLFARTAADFMNVHAFYEKWLADLAAEQFPSGAVGSTVPQVLGFHSVDEYERVVKNANDPLLAMLASTKPGEPGYLDGSAGWGDAAVIAPWTMYLCYGDQSILERQYDSAKAWVEYMKTNAENDSDHYKDAAYYHNDTDGEPDAKFIWDTKFHYGEWLEADIDHSPEQMGAEIQTRMFKGDPLTATAYYGYSTRLLSEMAAVLGKREDAERYAKLHEKIKRVYNKYFIPENGLIQEGRQAPLVRTLAFGLAGEDRKQAMADRLAELVIEQDYHLNTGFLSTPFILHVLADYGYPDVAYRLLEQDTCPSWLYAVAKSATTIWESWNGISPEGELAYSLNHYSYGAVCNFLFAGVAGIRPVPEQAGYEHFIIKPWIGGTMTHASATHESPYGKIESGWRKTEDGVAYRFVVPANTTATVMLEGSEEDAKRLSADFEQVSYKDGRVTLEVGSGSYHIKPGQPIGYENV</sequence>
<name>A0A0E4HCW9_9BACL</name>
<dbReference type="KEGG" id="pri:PRIO_5420"/>
<dbReference type="PANTHER" id="PTHR33307:SF6">
    <property type="entry name" value="ALPHA-RHAMNOSIDASE (EUROFUNG)-RELATED"/>
    <property type="match status" value="1"/>
</dbReference>
<evidence type="ECO:0000256" key="1">
    <source>
        <dbReference type="ARBA" id="ARBA00001445"/>
    </source>
</evidence>
<dbReference type="GO" id="GO:0005975">
    <property type="term" value="P:carbohydrate metabolic process"/>
    <property type="evidence" value="ECO:0007669"/>
    <property type="project" value="InterPro"/>
</dbReference>
<dbReference type="GO" id="GO:0030596">
    <property type="term" value="F:alpha-L-rhamnosidase activity"/>
    <property type="evidence" value="ECO:0007669"/>
    <property type="project" value="UniProtKB-EC"/>
</dbReference>
<organism evidence="8 9">
    <name type="scientific">Paenibacillus riograndensis SBR5</name>
    <dbReference type="NCBI Taxonomy" id="1073571"/>
    <lineage>
        <taxon>Bacteria</taxon>
        <taxon>Bacillati</taxon>
        <taxon>Bacillota</taxon>
        <taxon>Bacilli</taxon>
        <taxon>Bacillales</taxon>
        <taxon>Paenibacillaceae</taxon>
        <taxon>Paenibacillus</taxon>
        <taxon>Paenibacillus sonchi group</taxon>
    </lineage>
</organism>
<dbReference type="Gene3D" id="2.60.120.260">
    <property type="entry name" value="Galactose-binding domain-like"/>
    <property type="match status" value="2"/>
</dbReference>
<dbReference type="PATRIC" id="fig|1073571.4.peg.5811"/>
<dbReference type="InterPro" id="IPR012341">
    <property type="entry name" value="6hp_glycosidase-like_sf"/>
</dbReference>
<evidence type="ECO:0000313" key="9">
    <source>
        <dbReference type="Proteomes" id="UP000033163"/>
    </source>
</evidence>
<dbReference type="Gene3D" id="1.50.10.10">
    <property type="match status" value="1"/>
</dbReference>
<evidence type="ECO:0000259" key="7">
    <source>
        <dbReference type="Pfam" id="PF17390"/>
    </source>
</evidence>
<dbReference type="AlphaFoldDB" id="A0A0E4HCW9"/>